<evidence type="ECO:0000256" key="1">
    <source>
        <dbReference type="SAM" id="MobiDB-lite"/>
    </source>
</evidence>
<dbReference type="Proteomes" id="UP001144673">
    <property type="component" value="Chromosome 1"/>
</dbReference>
<protein>
    <submittedName>
        <fullName evidence="2">Uncharacterized protein</fullName>
    </submittedName>
</protein>
<accession>A0A9W8USZ6</accession>
<organism evidence="2 3">
    <name type="scientific">Akanthomyces muscarius</name>
    <name type="common">Entomopathogenic fungus</name>
    <name type="synonym">Lecanicillium muscarium</name>
    <dbReference type="NCBI Taxonomy" id="2231603"/>
    <lineage>
        <taxon>Eukaryota</taxon>
        <taxon>Fungi</taxon>
        <taxon>Dikarya</taxon>
        <taxon>Ascomycota</taxon>
        <taxon>Pezizomycotina</taxon>
        <taxon>Sordariomycetes</taxon>
        <taxon>Hypocreomycetidae</taxon>
        <taxon>Hypocreales</taxon>
        <taxon>Cordycipitaceae</taxon>
        <taxon>Akanthomyces</taxon>
    </lineage>
</organism>
<dbReference type="AlphaFoldDB" id="A0A9W8USZ6"/>
<reference evidence="2" key="1">
    <citation type="journal article" date="2023" name="Access Microbiol">
        <title>De-novo genome assembly for Akanthomyces muscarius, a biocontrol agent of insect agricultural pests.</title>
        <authorList>
            <person name="Erdos Z."/>
            <person name="Studholme D.J."/>
            <person name="Raymond B."/>
            <person name="Sharma M."/>
        </authorList>
    </citation>
    <scope>NUCLEOTIDE SEQUENCE</scope>
    <source>
        <strain evidence="2">Ve6</strain>
    </source>
</reference>
<sequence length="121" mass="12648">MEARRFGRLLTQHDWVAGENGEADAENILEQVVKEATTGYFDEEETSIGRGTQEQAAGHGGRTAGSLGTCLPGSQQLPACFGAISSGRLSLQAPLTPPRIVYLVGGGTTAALFARLLACSL</sequence>
<dbReference type="KEGG" id="amus:LMH87_006257"/>
<gene>
    <name evidence="2" type="ORF">LMH87_006257</name>
</gene>
<proteinExistence type="predicted"/>
<keyword evidence="3" id="KW-1185">Reference proteome</keyword>
<dbReference type="EMBL" id="JAJHUN010000001">
    <property type="protein sequence ID" value="KAJ4164589.1"/>
    <property type="molecule type" value="Genomic_DNA"/>
</dbReference>
<feature type="region of interest" description="Disordered" evidence="1">
    <location>
        <begin position="44"/>
        <end position="63"/>
    </location>
</feature>
<comment type="caution">
    <text evidence="2">The sequence shown here is derived from an EMBL/GenBank/DDBJ whole genome shotgun (WGS) entry which is preliminary data.</text>
</comment>
<evidence type="ECO:0000313" key="3">
    <source>
        <dbReference type="Proteomes" id="UP001144673"/>
    </source>
</evidence>
<name>A0A9W8USZ6_AKAMU</name>
<evidence type="ECO:0000313" key="2">
    <source>
        <dbReference type="EMBL" id="KAJ4164589.1"/>
    </source>
</evidence>
<dbReference type="RefSeq" id="XP_056059504.1">
    <property type="nucleotide sequence ID" value="XM_056204115.1"/>
</dbReference>
<dbReference type="GeneID" id="80893416"/>